<evidence type="ECO:0000256" key="1">
    <source>
        <dbReference type="SAM" id="MobiDB-lite"/>
    </source>
</evidence>
<feature type="region of interest" description="Disordered" evidence="1">
    <location>
        <begin position="1"/>
        <end position="38"/>
    </location>
</feature>
<gene>
    <name evidence="2" type="ORF">NDU88_006592</name>
</gene>
<name>A0AAV7X1Q8_PLEWA</name>
<evidence type="ECO:0000313" key="3">
    <source>
        <dbReference type="Proteomes" id="UP001066276"/>
    </source>
</evidence>
<sequence>MHPADITASHWAASVRPHGSSLIPMTSNAPSRRPRPADVGPGIGPYWCVQRRRPFSQAPGRYHGIPLGRLRATARIRSDPDGLNRPVAAPEARRRRPQ</sequence>
<dbReference type="Proteomes" id="UP001066276">
    <property type="component" value="Chromosome 1_1"/>
</dbReference>
<keyword evidence="3" id="KW-1185">Reference proteome</keyword>
<accession>A0AAV7X1Q8</accession>
<organism evidence="2 3">
    <name type="scientific">Pleurodeles waltl</name>
    <name type="common">Iberian ribbed newt</name>
    <dbReference type="NCBI Taxonomy" id="8319"/>
    <lineage>
        <taxon>Eukaryota</taxon>
        <taxon>Metazoa</taxon>
        <taxon>Chordata</taxon>
        <taxon>Craniata</taxon>
        <taxon>Vertebrata</taxon>
        <taxon>Euteleostomi</taxon>
        <taxon>Amphibia</taxon>
        <taxon>Batrachia</taxon>
        <taxon>Caudata</taxon>
        <taxon>Salamandroidea</taxon>
        <taxon>Salamandridae</taxon>
        <taxon>Pleurodelinae</taxon>
        <taxon>Pleurodeles</taxon>
    </lineage>
</organism>
<dbReference type="AlphaFoldDB" id="A0AAV7X1Q8"/>
<proteinExistence type="predicted"/>
<comment type="caution">
    <text evidence="2">The sequence shown here is derived from an EMBL/GenBank/DDBJ whole genome shotgun (WGS) entry which is preliminary data.</text>
</comment>
<evidence type="ECO:0000313" key="2">
    <source>
        <dbReference type="EMBL" id="KAJ1219021.1"/>
    </source>
</evidence>
<feature type="region of interest" description="Disordered" evidence="1">
    <location>
        <begin position="73"/>
        <end position="98"/>
    </location>
</feature>
<dbReference type="EMBL" id="JANPWB010000001">
    <property type="protein sequence ID" value="KAJ1219021.1"/>
    <property type="molecule type" value="Genomic_DNA"/>
</dbReference>
<protein>
    <submittedName>
        <fullName evidence="2">Uncharacterized protein</fullName>
    </submittedName>
</protein>
<reference evidence="2" key="1">
    <citation type="journal article" date="2022" name="bioRxiv">
        <title>Sequencing and chromosome-scale assembly of the giantPleurodeles waltlgenome.</title>
        <authorList>
            <person name="Brown T."/>
            <person name="Elewa A."/>
            <person name="Iarovenko S."/>
            <person name="Subramanian E."/>
            <person name="Araus A.J."/>
            <person name="Petzold A."/>
            <person name="Susuki M."/>
            <person name="Suzuki K.-i.T."/>
            <person name="Hayashi T."/>
            <person name="Toyoda A."/>
            <person name="Oliveira C."/>
            <person name="Osipova E."/>
            <person name="Leigh N.D."/>
            <person name="Simon A."/>
            <person name="Yun M.H."/>
        </authorList>
    </citation>
    <scope>NUCLEOTIDE SEQUENCE</scope>
    <source>
        <strain evidence="2">20211129_DDA</strain>
        <tissue evidence="2">Liver</tissue>
    </source>
</reference>